<sequence length="131" mass="14385">MSNKSNLASSAPHIYDATNFNDLADWGEQPDCLANHPVGPSKSSGRLLFKRPDASVGGNSPETGLWVVTPGKWPLSIPRDEFCHFIAGRATYVRDDGEVIEVRPGTCVHFTAGWTGICTVHETLRNVYMLR</sequence>
<name>A0ABU5DWQ2_9PROT</name>
<organism evidence="3 4">
    <name type="scientific">Dongia rigui</name>
    <dbReference type="NCBI Taxonomy" id="940149"/>
    <lineage>
        <taxon>Bacteria</taxon>
        <taxon>Pseudomonadati</taxon>
        <taxon>Pseudomonadota</taxon>
        <taxon>Alphaproteobacteria</taxon>
        <taxon>Rhodospirillales</taxon>
        <taxon>Dongiaceae</taxon>
        <taxon>Dongia</taxon>
    </lineage>
</organism>
<evidence type="ECO:0000256" key="1">
    <source>
        <dbReference type="SAM" id="MobiDB-lite"/>
    </source>
</evidence>
<protein>
    <submittedName>
        <fullName evidence="3">Cupin domain-containing protein</fullName>
    </submittedName>
</protein>
<evidence type="ECO:0000313" key="3">
    <source>
        <dbReference type="EMBL" id="MDY0871733.1"/>
    </source>
</evidence>
<dbReference type="InterPro" id="IPR014710">
    <property type="entry name" value="RmlC-like_jellyroll"/>
</dbReference>
<gene>
    <name evidence="3" type="ORF">SMD31_07355</name>
</gene>
<evidence type="ECO:0000313" key="4">
    <source>
        <dbReference type="Proteomes" id="UP001271769"/>
    </source>
</evidence>
<dbReference type="SUPFAM" id="SSF51182">
    <property type="entry name" value="RmlC-like cupins"/>
    <property type="match status" value="1"/>
</dbReference>
<feature type="region of interest" description="Disordered" evidence="1">
    <location>
        <begin position="34"/>
        <end position="61"/>
    </location>
</feature>
<dbReference type="Pfam" id="PF05899">
    <property type="entry name" value="Cupin_3"/>
    <property type="match status" value="1"/>
</dbReference>
<comment type="caution">
    <text evidence="3">The sequence shown here is derived from an EMBL/GenBank/DDBJ whole genome shotgun (WGS) entry which is preliminary data.</text>
</comment>
<proteinExistence type="predicted"/>
<dbReference type="Gene3D" id="2.60.120.10">
    <property type="entry name" value="Jelly Rolls"/>
    <property type="match status" value="1"/>
</dbReference>
<evidence type="ECO:0000259" key="2">
    <source>
        <dbReference type="Pfam" id="PF05899"/>
    </source>
</evidence>
<dbReference type="EMBL" id="JAXCLX010000001">
    <property type="protein sequence ID" value="MDY0871733.1"/>
    <property type="molecule type" value="Genomic_DNA"/>
</dbReference>
<dbReference type="Proteomes" id="UP001271769">
    <property type="component" value="Unassembled WGS sequence"/>
</dbReference>
<dbReference type="InterPro" id="IPR011051">
    <property type="entry name" value="RmlC_Cupin_sf"/>
</dbReference>
<dbReference type="RefSeq" id="WP_320500160.1">
    <property type="nucleotide sequence ID" value="NZ_JAXCLX010000001.1"/>
</dbReference>
<reference evidence="3 4" key="1">
    <citation type="journal article" date="2013" name="Antonie Van Leeuwenhoek">
        <title>Dongia rigui sp. nov., isolated from freshwater of a large wetland in Korea.</title>
        <authorList>
            <person name="Baik K.S."/>
            <person name="Hwang Y.M."/>
            <person name="Choi J.S."/>
            <person name="Kwon J."/>
            <person name="Seong C.N."/>
        </authorList>
    </citation>
    <scope>NUCLEOTIDE SEQUENCE [LARGE SCALE GENOMIC DNA]</scope>
    <source>
        <strain evidence="3 4">04SU4-P</strain>
    </source>
</reference>
<keyword evidence="4" id="KW-1185">Reference proteome</keyword>
<feature type="domain" description="(S)-ureidoglycine aminohydrolase cupin" evidence="2">
    <location>
        <begin position="62"/>
        <end position="128"/>
    </location>
</feature>
<dbReference type="InterPro" id="IPR008579">
    <property type="entry name" value="UGlyAH_Cupin_dom"/>
</dbReference>
<accession>A0ABU5DWQ2</accession>